<evidence type="ECO:0000313" key="4">
    <source>
        <dbReference type="Proteomes" id="UP000612585"/>
    </source>
</evidence>
<dbReference type="CDD" id="cd06974">
    <property type="entry name" value="TerD_like"/>
    <property type="match status" value="1"/>
</dbReference>
<sequence length="430" mass="45446">MSQRFVKGQKSKLSALTPGTDLYVGVHVDAPGATWDISCFGLDASGRLSDDRYFVFFNQPESPEGALRKLGPQQGDTDSFRVLLDKVPATIGRLAFCAAIDAEGTAQGIRSGHLRLVVDGVEVARYAFAGEEFGAERAVIVADLYRKDGWRFGAVGQGFAGGLADLIRSFGGTVDDEPAPPAPGQPAGAPQQAPAPPGQQAGQQAGQQPGPQAGAAATLSGFHEVDKPGERWVKQNSYLVRVTLGPDCHARRGSMVAYQGNVKFEYKGSGGLRSLFEGAVTGQQLRLMTCKGQGDVFLAEDATNLHLLRLDGQTLCVNANNVLAFDATLQTALRRIESPAIPGGGMFHLEVGGQGTVVVMTRGTPVTLPVRGPTYADMNALVAWTAGMRVSASTQLRISRQAYAGGPAEGIALQFMAMGDHFIVVQPYEV</sequence>
<dbReference type="Proteomes" id="UP000612585">
    <property type="component" value="Unassembled WGS sequence"/>
</dbReference>
<feature type="domain" description="TerD" evidence="2">
    <location>
        <begin position="1"/>
        <end position="170"/>
    </location>
</feature>
<dbReference type="RefSeq" id="WP_204008236.1">
    <property type="nucleotide sequence ID" value="NZ_BOPG01000079.1"/>
</dbReference>
<dbReference type="InterPro" id="IPR002838">
    <property type="entry name" value="AIM24"/>
</dbReference>
<gene>
    <name evidence="3" type="ORF">Vau01_100560</name>
</gene>
<keyword evidence="4" id="KW-1185">Reference proteome</keyword>
<evidence type="ECO:0000313" key="3">
    <source>
        <dbReference type="EMBL" id="GIJ62540.1"/>
    </source>
</evidence>
<accession>A0A8J3ZJ98</accession>
<dbReference type="Gene3D" id="3.60.160.10">
    <property type="entry name" value="Mitochondrial biogenesis AIM24"/>
    <property type="match status" value="1"/>
</dbReference>
<dbReference type="InterPro" id="IPR003325">
    <property type="entry name" value="TerD"/>
</dbReference>
<organism evidence="3 4">
    <name type="scientific">Virgisporangium aurantiacum</name>
    <dbReference type="NCBI Taxonomy" id="175570"/>
    <lineage>
        <taxon>Bacteria</taxon>
        <taxon>Bacillati</taxon>
        <taxon>Actinomycetota</taxon>
        <taxon>Actinomycetes</taxon>
        <taxon>Micromonosporales</taxon>
        <taxon>Micromonosporaceae</taxon>
        <taxon>Virgisporangium</taxon>
    </lineage>
</organism>
<name>A0A8J3ZJ98_9ACTN</name>
<feature type="region of interest" description="Disordered" evidence="1">
    <location>
        <begin position="171"/>
        <end position="216"/>
    </location>
</feature>
<reference evidence="3" key="1">
    <citation type="submission" date="2021-01" db="EMBL/GenBank/DDBJ databases">
        <title>Whole genome shotgun sequence of Virgisporangium aurantiacum NBRC 16421.</title>
        <authorList>
            <person name="Komaki H."/>
            <person name="Tamura T."/>
        </authorList>
    </citation>
    <scope>NUCLEOTIDE SEQUENCE</scope>
    <source>
        <strain evidence="3">NBRC 16421</strain>
    </source>
</reference>
<feature type="compositionally biased region" description="Low complexity" evidence="1">
    <location>
        <begin position="185"/>
        <end position="216"/>
    </location>
</feature>
<dbReference type="EMBL" id="BOPG01000079">
    <property type="protein sequence ID" value="GIJ62540.1"/>
    <property type="molecule type" value="Genomic_DNA"/>
</dbReference>
<evidence type="ECO:0000259" key="2">
    <source>
        <dbReference type="Pfam" id="PF02342"/>
    </source>
</evidence>
<comment type="caution">
    <text evidence="3">The sequence shown here is derived from an EMBL/GenBank/DDBJ whole genome shotgun (WGS) entry which is preliminary data.</text>
</comment>
<proteinExistence type="predicted"/>
<dbReference type="InterPro" id="IPR036983">
    <property type="entry name" value="AIM24_sf"/>
</dbReference>
<dbReference type="PANTHER" id="PTHR38074">
    <property type="entry name" value="ALTERED INHERITANCE OF MITOCHONDRIA PROTEIN 24, MITOCHONDRIAL"/>
    <property type="match status" value="1"/>
</dbReference>
<dbReference type="AlphaFoldDB" id="A0A8J3ZJ98"/>
<dbReference type="SUPFAM" id="SSF51219">
    <property type="entry name" value="TRAP-like"/>
    <property type="match status" value="1"/>
</dbReference>
<dbReference type="InterPro" id="IPR016031">
    <property type="entry name" value="Trp_RNA-bd_attenuator-like_dom"/>
</dbReference>
<dbReference type="Pfam" id="PF02342">
    <property type="entry name" value="TerD"/>
    <property type="match status" value="1"/>
</dbReference>
<dbReference type="PANTHER" id="PTHR38074:SF1">
    <property type="entry name" value="ALTERED INHERITANCE OF MITOCHONDRIA PROTEIN 24, MITOCHONDRIAL"/>
    <property type="match status" value="1"/>
</dbReference>
<dbReference type="Pfam" id="PF01987">
    <property type="entry name" value="AIM24"/>
    <property type="match status" value="1"/>
</dbReference>
<dbReference type="Gene3D" id="2.60.60.30">
    <property type="entry name" value="sav2460 like domains"/>
    <property type="match status" value="1"/>
</dbReference>
<protein>
    <recommendedName>
        <fullName evidence="2">TerD domain-containing protein</fullName>
    </recommendedName>
</protein>
<evidence type="ECO:0000256" key="1">
    <source>
        <dbReference type="SAM" id="MobiDB-lite"/>
    </source>
</evidence>